<dbReference type="Proteomes" id="UP000254771">
    <property type="component" value="Unassembled WGS sequence"/>
</dbReference>
<dbReference type="PANTHER" id="PTHR46491:SF3">
    <property type="entry name" value="CDGSH IRON-SULFUR DOMAIN-CONTAINING PROTEIN 3, MITOCHONDRIAL"/>
    <property type="match status" value="1"/>
</dbReference>
<dbReference type="EMBL" id="QFXE01000008">
    <property type="protein sequence ID" value="RDH86651.1"/>
    <property type="molecule type" value="Genomic_DNA"/>
</dbReference>
<keyword evidence="7" id="KW-1185">Reference proteome</keyword>
<sequence length="84" mass="9297">MEKGKVAAREPVSVELQAGKEYWWCACGQSKNQPYCDGSHQGTEISPLGFRAEKSGEAWLCMCKQTANPPYCDGSHENIVEETD</sequence>
<keyword evidence="1" id="KW-0001">2Fe-2S</keyword>
<organism evidence="6 7">
    <name type="scientific">endosymbiont of Escarpia spicata</name>
    <dbReference type="NCBI Taxonomy" id="2200908"/>
    <lineage>
        <taxon>Bacteria</taxon>
        <taxon>Pseudomonadati</taxon>
        <taxon>Pseudomonadota</taxon>
        <taxon>Gammaproteobacteria</taxon>
        <taxon>sulfur-oxidizing symbionts</taxon>
    </lineage>
</organism>
<dbReference type="SMART" id="SM00704">
    <property type="entry name" value="ZnF_CDGSH"/>
    <property type="match status" value="2"/>
</dbReference>
<dbReference type="AlphaFoldDB" id="A0A370DR74"/>
<evidence type="ECO:0000313" key="7">
    <source>
        <dbReference type="Proteomes" id="UP000254771"/>
    </source>
</evidence>
<evidence type="ECO:0000259" key="5">
    <source>
        <dbReference type="SMART" id="SM00704"/>
    </source>
</evidence>
<dbReference type="PANTHER" id="PTHR46491">
    <property type="entry name" value="CDGSH IRON SULFUR DOMAIN PROTEIN HOMOLOG"/>
    <property type="match status" value="1"/>
</dbReference>
<evidence type="ECO:0000256" key="4">
    <source>
        <dbReference type="ARBA" id="ARBA00023014"/>
    </source>
</evidence>
<gene>
    <name evidence="6" type="ORF">DIZ78_07030</name>
</gene>
<comment type="caution">
    <text evidence="6">The sequence shown here is derived from an EMBL/GenBank/DDBJ whole genome shotgun (WGS) entry which is preliminary data.</text>
</comment>
<keyword evidence="2" id="KW-0479">Metal-binding</keyword>
<evidence type="ECO:0000313" key="6">
    <source>
        <dbReference type="EMBL" id="RDH86651.1"/>
    </source>
</evidence>
<dbReference type="Pfam" id="PF09360">
    <property type="entry name" value="zf-CDGSH"/>
    <property type="match status" value="2"/>
</dbReference>
<evidence type="ECO:0000256" key="1">
    <source>
        <dbReference type="ARBA" id="ARBA00022714"/>
    </source>
</evidence>
<feature type="domain" description="Iron-binding zinc finger CDGSH type" evidence="5">
    <location>
        <begin position="9"/>
        <end position="46"/>
    </location>
</feature>
<evidence type="ECO:0000256" key="3">
    <source>
        <dbReference type="ARBA" id="ARBA00023004"/>
    </source>
</evidence>
<keyword evidence="3" id="KW-0408">Iron</keyword>
<protein>
    <submittedName>
        <fullName evidence="6">Glutamate synthase</fullName>
    </submittedName>
</protein>
<keyword evidence="4" id="KW-0411">Iron-sulfur</keyword>
<accession>A0A370DR74</accession>
<feature type="domain" description="Iron-binding zinc finger CDGSH type" evidence="5">
    <location>
        <begin position="47"/>
        <end position="82"/>
    </location>
</feature>
<reference evidence="6 7" key="1">
    <citation type="journal article" date="2018" name="ISME J.">
        <title>Endosymbiont genomes yield clues of tubeworm success.</title>
        <authorList>
            <person name="Li Y."/>
            <person name="Liles M.R."/>
            <person name="Halanych K.M."/>
        </authorList>
    </citation>
    <scope>NUCLEOTIDE SEQUENCE [LARGE SCALE GENOMIC DNA]</scope>
    <source>
        <strain evidence="6">A1462</strain>
    </source>
</reference>
<dbReference type="InterPro" id="IPR042216">
    <property type="entry name" value="MitoNEET_CISD"/>
</dbReference>
<dbReference type="GO" id="GO:0046872">
    <property type="term" value="F:metal ion binding"/>
    <property type="evidence" value="ECO:0007669"/>
    <property type="project" value="UniProtKB-KW"/>
</dbReference>
<dbReference type="InterPro" id="IPR052950">
    <property type="entry name" value="CISD"/>
</dbReference>
<dbReference type="GO" id="GO:0005737">
    <property type="term" value="C:cytoplasm"/>
    <property type="evidence" value="ECO:0007669"/>
    <property type="project" value="UniProtKB-ARBA"/>
</dbReference>
<proteinExistence type="predicted"/>
<evidence type="ECO:0000256" key="2">
    <source>
        <dbReference type="ARBA" id="ARBA00022723"/>
    </source>
</evidence>
<dbReference type="Gene3D" id="3.40.5.90">
    <property type="entry name" value="CDGSH iron-sulfur domain, mitoNEET-type"/>
    <property type="match status" value="2"/>
</dbReference>
<dbReference type="InterPro" id="IPR018967">
    <property type="entry name" value="FeS-contain_CDGSH-typ"/>
</dbReference>
<dbReference type="GO" id="GO:0051537">
    <property type="term" value="F:2 iron, 2 sulfur cluster binding"/>
    <property type="evidence" value="ECO:0007669"/>
    <property type="project" value="UniProtKB-KW"/>
</dbReference>
<name>A0A370DR74_9GAMM</name>